<dbReference type="CDD" id="cd03788">
    <property type="entry name" value="GT20_TPS"/>
    <property type="match status" value="1"/>
</dbReference>
<dbReference type="GO" id="GO:0005946">
    <property type="term" value="C:alpha,alpha-trehalose-phosphate synthase complex (UDP-forming)"/>
    <property type="evidence" value="ECO:0007669"/>
    <property type="project" value="TreeGrafter"/>
</dbReference>
<dbReference type="Pfam" id="PF00982">
    <property type="entry name" value="Glyco_transf_20"/>
    <property type="match status" value="1"/>
</dbReference>
<evidence type="ECO:0000256" key="3">
    <source>
        <dbReference type="SAM" id="MobiDB-lite"/>
    </source>
</evidence>
<dbReference type="GO" id="GO:0005992">
    <property type="term" value="P:trehalose biosynthetic process"/>
    <property type="evidence" value="ECO:0007669"/>
    <property type="project" value="InterPro"/>
</dbReference>
<dbReference type="InterPro" id="IPR006379">
    <property type="entry name" value="HAD-SF_hydro_IIB"/>
</dbReference>
<evidence type="ECO:0000313" key="6">
    <source>
        <dbReference type="Proteomes" id="UP000265703"/>
    </source>
</evidence>
<dbReference type="PANTHER" id="PTHR10788">
    <property type="entry name" value="TREHALOSE-6-PHOSPHATE SYNTHASE"/>
    <property type="match status" value="1"/>
</dbReference>
<protein>
    <submittedName>
        <fullName evidence="5">Glycosyltransferase family 20 protein</fullName>
    </submittedName>
</protein>
<dbReference type="GO" id="GO:0005829">
    <property type="term" value="C:cytosol"/>
    <property type="evidence" value="ECO:0007669"/>
    <property type="project" value="TreeGrafter"/>
</dbReference>
<dbReference type="InterPro" id="IPR036412">
    <property type="entry name" value="HAD-like_sf"/>
</dbReference>
<dbReference type="CDD" id="cd01627">
    <property type="entry name" value="HAD_TPP"/>
    <property type="match status" value="1"/>
</dbReference>
<dbReference type="AlphaFoldDB" id="A0A397T895"/>
<evidence type="ECO:0000256" key="1">
    <source>
        <dbReference type="ARBA" id="ARBA00005409"/>
    </source>
</evidence>
<comment type="similarity">
    <text evidence="2">In the C-terminal section; belongs to the trehalose phosphatase family.</text>
</comment>
<sequence length="857" mass="97247">MTPPLSIHRVVVVSLFLPYTVAFDIGKDKEFKYSRPVDINLTLPKPNLIEGLAAKRADGPATPVQQVEDPINKLFPSKVPTTPQTSTGFTQPRSRAQKSGIDNKKLPTPSISSFSRKRRVSIDSSNIFAEAPWTIEPCTQGNIGLQNAINSVAHNFTKRVWVGTLGMPTDALTDKTRVDIRGKLMTEYDSIPVIVADHDFEGHYNQFCKQVLWPTFHYVLPDNPKNQLQEDEDTSWKHYVALNQHFADTIFENYQPGDIIWVNDYHLLLVPGMIRKKLPNAMVGFFLHIPFPSSEIFRCLPVRKELLEGVLGADLIGFQTYSFARHFLQTCSRILSSILETTPKGIQLENNFVSVGIFPIGIDIQALNDKRKDPEVLEWIEVLREKYNGKKLVVARDKLDYVKGVRQKMLAFETFLTMHPEWQGKVVLIQVALSTTEQNELQSQVSDVVSRINSKFSNLAYQPVVYLHKDITFSQYLALLSTADVCLITSLRDGMNLTSHEYVVCQEKNHRPLILSEFAGTYGSFGAAIRINPWDYRECAEAIHEALIISDEEATTRWEELYAYASLNSAQHWTENFVSELEKVHSDMQRRFSIHIPHLNPRSFLRDFRNSQKRLFLLDYDGTLAAYEKAPNTNNSTKRLVDLLTRLTSDSRNVVYVMSGRTSENLEKQLGEVPNLGMSAENGSYLKLIGGKWENLFTDLDMSWKDQVNEIFEYYTERTPGSLIEKKNLSIVWHYRTADNSNYGAWQAAECQNHIQDALGSTYPIHAIAGNKNIEVMPRNISKSVAIRQILTTIEPDFILCMGDDRTDEDMFDFVNKLDNVKTAITCTVGSKSSEAKWFVSGVLSVLSSLEILASND</sequence>
<dbReference type="FunFam" id="3.40.50.1000:FF:000052">
    <property type="entry name" value="Alpha,alpha-trehalose-phosphate synthase [UDP-forming] 6"/>
    <property type="match status" value="1"/>
</dbReference>
<feature type="compositionally biased region" description="Polar residues" evidence="3">
    <location>
        <begin position="79"/>
        <end position="94"/>
    </location>
</feature>
<dbReference type="OrthoDB" id="755951at2759"/>
<dbReference type="FunFam" id="3.30.70.1020:FF:000001">
    <property type="entry name" value="Alpha,alpha-trehalose-phosphate synthase [UDP-forming] 1"/>
    <property type="match status" value="1"/>
</dbReference>
<dbReference type="NCBIfam" id="NF011071">
    <property type="entry name" value="PRK14501.1"/>
    <property type="match status" value="1"/>
</dbReference>
<dbReference type="NCBIfam" id="TIGR01484">
    <property type="entry name" value="HAD-SF-IIB"/>
    <property type="match status" value="1"/>
</dbReference>
<dbReference type="Gene3D" id="3.40.50.1000">
    <property type="entry name" value="HAD superfamily/HAD-like"/>
    <property type="match status" value="1"/>
</dbReference>
<comment type="caution">
    <text evidence="5">The sequence shown here is derived from an EMBL/GenBank/DDBJ whole genome shotgun (WGS) entry which is preliminary data.</text>
</comment>
<name>A0A397T895_9GLOM</name>
<feature type="signal peptide" evidence="4">
    <location>
        <begin position="1"/>
        <end position="22"/>
    </location>
</feature>
<feature type="region of interest" description="Disordered" evidence="3">
    <location>
        <begin position="74"/>
        <end position="108"/>
    </location>
</feature>
<dbReference type="SUPFAM" id="SSF56784">
    <property type="entry name" value="HAD-like"/>
    <property type="match status" value="1"/>
</dbReference>
<dbReference type="InterPro" id="IPR003337">
    <property type="entry name" value="Trehalose_PPase"/>
</dbReference>
<dbReference type="Gene3D" id="3.30.70.1020">
    <property type="entry name" value="Trehalose-6-phosphate phosphatase related protein, domain 2"/>
    <property type="match status" value="1"/>
</dbReference>
<dbReference type="GO" id="GO:0004805">
    <property type="term" value="F:trehalose-phosphatase activity"/>
    <property type="evidence" value="ECO:0007669"/>
    <property type="project" value="TreeGrafter"/>
</dbReference>
<keyword evidence="5" id="KW-0808">Transferase</keyword>
<dbReference type="STRING" id="658196.A0A397T895"/>
<dbReference type="EMBL" id="QKYT01000102">
    <property type="protein sequence ID" value="RIA93539.1"/>
    <property type="molecule type" value="Genomic_DNA"/>
</dbReference>
<dbReference type="InterPro" id="IPR001830">
    <property type="entry name" value="Glyco_trans_20"/>
</dbReference>
<organism evidence="5 6">
    <name type="scientific">Glomus cerebriforme</name>
    <dbReference type="NCBI Taxonomy" id="658196"/>
    <lineage>
        <taxon>Eukaryota</taxon>
        <taxon>Fungi</taxon>
        <taxon>Fungi incertae sedis</taxon>
        <taxon>Mucoromycota</taxon>
        <taxon>Glomeromycotina</taxon>
        <taxon>Glomeromycetes</taxon>
        <taxon>Glomerales</taxon>
        <taxon>Glomeraceae</taxon>
        <taxon>Glomus</taxon>
    </lineage>
</organism>
<dbReference type="Proteomes" id="UP000265703">
    <property type="component" value="Unassembled WGS sequence"/>
</dbReference>
<dbReference type="SUPFAM" id="SSF53756">
    <property type="entry name" value="UDP-Glycosyltransferase/glycogen phosphorylase"/>
    <property type="match status" value="1"/>
</dbReference>
<evidence type="ECO:0000313" key="5">
    <source>
        <dbReference type="EMBL" id="RIA93539.1"/>
    </source>
</evidence>
<accession>A0A397T895</accession>
<evidence type="ECO:0000256" key="2">
    <source>
        <dbReference type="ARBA" id="ARBA00006330"/>
    </source>
</evidence>
<reference evidence="5 6" key="1">
    <citation type="submission" date="2018-06" db="EMBL/GenBank/DDBJ databases">
        <title>Comparative genomics reveals the genomic features of Rhizophagus irregularis, R. cerebriforme, R. diaphanum and Gigaspora rosea, and their symbiotic lifestyle signature.</title>
        <authorList>
            <person name="Morin E."/>
            <person name="San Clemente H."/>
            <person name="Chen E.C.H."/>
            <person name="De La Providencia I."/>
            <person name="Hainaut M."/>
            <person name="Kuo A."/>
            <person name="Kohler A."/>
            <person name="Murat C."/>
            <person name="Tang N."/>
            <person name="Roy S."/>
            <person name="Loubradou J."/>
            <person name="Henrissat B."/>
            <person name="Grigoriev I.V."/>
            <person name="Corradi N."/>
            <person name="Roux C."/>
            <person name="Martin F.M."/>
        </authorList>
    </citation>
    <scope>NUCLEOTIDE SEQUENCE [LARGE SCALE GENOMIC DNA]</scope>
    <source>
        <strain evidence="5 6">DAOM 227022</strain>
    </source>
</reference>
<dbReference type="InterPro" id="IPR023214">
    <property type="entry name" value="HAD_sf"/>
</dbReference>
<keyword evidence="4" id="KW-0732">Signal</keyword>
<keyword evidence="6" id="KW-1185">Reference proteome</keyword>
<gene>
    <name evidence="5" type="ORF">C1645_762286</name>
</gene>
<feature type="chain" id="PRO_5017219556" evidence="4">
    <location>
        <begin position="23"/>
        <end position="857"/>
    </location>
</feature>
<dbReference type="GO" id="GO:0003825">
    <property type="term" value="F:alpha,alpha-trehalose-phosphate synthase (UDP-forming) activity"/>
    <property type="evidence" value="ECO:0007669"/>
    <property type="project" value="TreeGrafter"/>
</dbReference>
<comment type="similarity">
    <text evidence="1">In the N-terminal section; belongs to the glycosyltransferase 20 family.</text>
</comment>
<dbReference type="PANTHER" id="PTHR10788:SF15">
    <property type="entry name" value="TREHALOSE SYNTHASE COMPLEX REGULATORY SUBUNIT TPS3-RELATED"/>
    <property type="match status" value="1"/>
</dbReference>
<dbReference type="FunFam" id="3.40.50.2000:FF:000036">
    <property type="entry name" value="Alpha,alpha-trehalose-phosphate synthase subunit Tps2"/>
    <property type="match status" value="1"/>
</dbReference>
<evidence type="ECO:0000256" key="4">
    <source>
        <dbReference type="SAM" id="SignalP"/>
    </source>
</evidence>
<dbReference type="Pfam" id="PF02358">
    <property type="entry name" value="Trehalose_PPase"/>
    <property type="match status" value="1"/>
</dbReference>
<dbReference type="Gene3D" id="3.40.50.2000">
    <property type="entry name" value="Glycogen Phosphorylase B"/>
    <property type="match status" value="2"/>
</dbReference>
<dbReference type="NCBIfam" id="TIGR00685">
    <property type="entry name" value="T6PP"/>
    <property type="match status" value="1"/>
</dbReference>
<proteinExistence type="inferred from homology"/>